<dbReference type="InterPro" id="IPR041495">
    <property type="entry name" value="Mub_B2"/>
</dbReference>
<proteinExistence type="predicted"/>
<dbReference type="Pfam" id="PF17965">
    <property type="entry name" value="MucBP_2"/>
    <property type="match status" value="2"/>
</dbReference>
<evidence type="ECO:0000256" key="1">
    <source>
        <dbReference type="SAM" id="MobiDB-lite"/>
    </source>
</evidence>
<evidence type="ECO:0000259" key="3">
    <source>
        <dbReference type="Pfam" id="PF17966"/>
    </source>
</evidence>
<evidence type="ECO:0000313" key="4">
    <source>
        <dbReference type="EMBL" id="AZZ66616.1"/>
    </source>
</evidence>
<dbReference type="Proteomes" id="UP000283758">
    <property type="component" value="Chromosome"/>
</dbReference>
<protein>
    <recommendedName>
        <fullName evidence="6">MucBP domain protein</fullName>
    </recommendedName>
</protein>
<feature type="region of interest" description="Disordered" evidence="1">
    <location>
        <begin position="818"/>
        <end position="875"/>
    </location>
</feature>
<dbReference type="RefSeq" id="WP_127835432.1">
    <property type="nucleotide sequence ID" value="NZ_CP032680.1"/>
</dbReference>
<dbReference type="InterPro" id="IPR041558">
    <property type="entry name" value="MucBP_2"/>
</dbReference>
<feature type="domain" description="Mub B2-like" evidence="3">
    <location>
        <begin position="95"/>
        <end position="186"/>
    </location>
</feature>
<gene>
    <name evidence="4" type="ORF">D7321_00235</name>
</gene>
<name>A0A9W3W8M1_LACJH</name>
<dbReference type="Gene3D" id="2.60.40.4300">
    <property type="match status" value="4"/>
</dbReference>
<evidence type="ECO:0000259" key="2">
    <source>
        <dbReference type="Pfam" id="PF17965"/>
    </source>
</evidence>
<dbReference type="Pfam" id="PF17966">
    <property type="entry name" value="Muc_B2"/>
    <property type="match status" value="4"/>
</dbReference>
<dbReference type="Gene3D" id="3.10.20.470">
    <property type="match status" value="2"/>
</dbReference>
<feature type="domain" description="Mub B2-like" evidence="3">
    <location>
        <begin position="468"/>
        <end position="560"/>
    </location>
</feature>
<feature type="compositionally biased region" description="Basic and acidic residues" evidence="1">
    <location>
        <begin position="818"/>
        <end position="866"/>
    </location>
</feature>
<feature type="domain" description="Mucin binding" evidence="2">
    <location>
        <begin position="193"/>
        <end position="271"/>
    </location>
</feature>
<evidence type="ECO:0000313" key="5">
    <source>
        <dbReference type="Proteomes" id="UP000283758"/>
    </source>
</evidence>
<dbReference type="EMBL" id="CP032680">
    <property type="protein sequence ID" value="AZZ66616.1"/>
    <property type="molecule type" value="Genomic_DNA"/>
</dbReference>
<feature type="domain" description="Mub B2-like" evidence="3">
    <location>
        <begin position="289"/>
        <end position="382"/>
    </location>
</feature>
<evidence type="ECO:0008006" key="6">
    <source>
        <dbReference type="Google" id="ProtNLM"/>
    </source>
</evidence>
<feature type="domain" description="Mucin binding" evidence="2">
    <location>
        <begin position="2"/>
        <end position="76"/>
    </location>
</feature>
<sequence length="887" mass="100775">MSVVVKYVDLDDNLVELANSGELEGKVGERIDYSTEDEIRKLLAAGYILINNPFDPNDKVNFFNEDSQEFTLTFKHGKEEITAKNLKYGCHLEDVQMKGEQVVHYVGLDQSIPDKVTEVAFNRKIIYDKVTKKKLLTNTWQPEKYSFPLVASPTVMNYTPDKAVIGGETATIQQPKYEYVVTYSPNKKNARRQKAEIKFIDVDDNNRELATSGELKGKPGKEIPYDTAEILKNLTAKGYEVVTNDFDSEEQKPVFGNSRDYVQIFFVVLKHKKQVVNSEHPFSGIDASLYEKEVHRTIRFSGVNSKKLDDVVQTAILKRNLTVDLVTKKIIPGEYTSQWHSSETYPSVSVPVVSGYHTKISEVVASPGEKQDITEEVKYYPNGYLILVDVNHNEFSEIDKKQLITNSIDPTKVVLPELDLKNIVLKQIKEVKIADPGRNYEIPYLLVHKYVAVDEKHPQDAISPAYYRRIVTARVHYQGAGDQTPSDAEQTVRWTRTITYDEVSKEIIENGMYTTDWVADKDIFEATPTPVIKGFAANIGLIGEHPVTETDLMATITYTPLGKMIPVDEHGNEIKNAMHPTYVNDPYDPVRVLFTEEVPEVPGYAPVKNTISVNDPFTDIKVAYTLKPRYIPVNSEHPYRPIKPTLYSVPVKEIIKYQGAGDHTPITRIQGANWTRTLTVDENTGELVDAGKYTTGWLVDKKQYIAVKTPVIDGYHADKNIIDEEKVKKADLTFTVTYQANGRIVPVDTKGNVLQGVEQPLYVTDPSDATKVIKTQGVPRIMDYIPEQAIITVRNASENTPVRYYTFDEMSEIKAESKKIAQEKNKDVKPEKKVEEKTEEKEKEKEHLLKTEEENKAETNPKKESTQVEGQNEQDYKVLKHIFPWMK</sequence>
<dbReference type="AlphaFoldDB" id="A0A9W3W8M1"/>
<accession>A0A9W3W8M1</accession>
<reference evidence="4 5" key="1">
    <citation type="submission" date="2018-10" db="EMBL/GenBank/DDBJ databases">
        <title>Complete genome sequencing of Lactobacillus johnsonii ZLJ010.</title>
        <authorList>
            <person name="Zhang W."/>
            <person name="Ji H."/>
            <person name="Wang J."/>
            <person name="Zhang D."/>
            <person name="Liu H."/>
            <person name="Wang S."/>
            <person name="Wang Y."/>
        </authorList>
    </citation>
    <scope>NUCLEOTIDE SEQUENCE [LARGE SCALE GENOMIC DNA]</scope>
    <source>
        <strain evidence="4 5">ZLJ010</strain>
    </source>
</reference>
<feature type="domain" description="Mub B2-like" evidence="3">
    <location>
        <begin position="651"/>
        <end position="741"/>
    </location>
</feature>
<organism evidence="4 5">
    <name type="scientific">Lactobacillus johnsonii</name>
    <dbReference type="NCBI Taxonomy" id="33959"/>
    <lineage>
        <taxon>Bacteria</taxon>
        <taxon>Bacillati</taxon>
        <taxon>Bacillota</taxon>
        <taxon>Bacilli</taxon>
        <taxon>Lactobacillales</taxon>
        <taxon>Lactobacillaceae</taxon>
        <taxon>Lactobacillus</taxon>
    </lineage>
</organism>